<comment type="caution">
    <text evidence="5">The sequence shown here is derived from an EMBL/GenBank/DDBJ whole genome shotgun (WGS) entry which is preliminary data.</text>
</comment>
<evidence type="ECO:0000259" key="3">
    <source>
        <dbReference type="SMART" id="SM00635"/>
    </source>
</evidence>
<dbReference type="Gene3D" id="2.60.40.10">
    <property type="entry name" value="Immunoglobulins"/>
    <property type="match status" value="1"/>
</dbReference>
<evidence type="ECO:0000259" key="4">
    <source>
        <dbReference type="SMART" id="SM00646"/>
    </source>
</evidence>
<dbReference type="Pfam" id="PF02368">
    <property type="entry name" value="Big_2"/>
    <property type="match status" value="2"/>
</dbReference>
<keyword evidence="1" id="KW-0378">Hydrolase</keyword>
<evidence type="ECO:0000313" key="6">
    <source>
        <dbReference type="Proteomes" id="UP000623678"/>
    </source>
</evidence>
<feature type="domain" description="BIG2" evidence="3">
    <location>
        <begin position="1168"/>
        <end position="1249"/>
    </location>
</feature>
<dbReference type="SUPFAM" id="SSF49373">
    <property type="entry name" value="Invasin/intimin cell-adhesion fragments"/>
    <property type="match status" value="3"/>
</dbReference>
<proteinExistence type="predicted"/>
<evidence type="ECO:0000313" key="5">
    <source>
        <dbReference type="EMBL" id="MBC8584048.1"/>
    </source>
</evidence>
<dbReference type="InterPro" id="IPR003343">
    <property type="entry name" value="Big_2"/>
</dbReference>
<dbReference type="SMART" id="SM00646">
    <property type="entry name" value="Ami_3"/>
    <property type="match status" value="1"/>
</dbReference>
<name>A0A926ELG1_9FIRM</name>
<reference evidence="5" key="1">
    <citation type="submission" date="2020-08" db="EMBL/GenBank/DDBJ databases">
        <title>Genome public.</title>
        <authorList>
            <person name="Liu C."/>
            <person name="Sun Q."/>
        </authorList>
    </citation>
    <scope>NUCLEOTIDE SEQUENCE</scope>
    <source>
        <strain evidence="5">NSJ-64</strain>
    </source>
</reference>
<dbReference type="SUPFAM" id="SSF53187">
    <property type="entry name" value="Zn-dependent exopeptidases"/>
    <property type="match status" value="1"/>
</dbReference>
<dbReference type="AlphaFoldDB" id="A0A926ELG1"/>
<dbReference type="GO" id="GO:0008745">
    <property type="term" value="F:N-acetylmuramoyl-L-alanine amidase activity"/>
    <property type="evidence" value="ECO:0007669"/>
    <property type="project" value="InterPro"/>
</dbReference>
<dbReference type="InterPro" id="IPR008964">
    <property type="entry name" value="Invasin/intimin_cell_adhesion"/>
</dbReference>
<dbReference type="EMBL" id="JACRTD010000001">
    <property type="protein sequence ID" value="MBC8584048.1"/>
    <property type="molecule type" value="Genomic_DNA"/>
</dbReference>
<dbReference type="GO" id="GO:0030288">
    <property type="term" value="C:outer membrane-bounded periplasmic space"/>
    <property type="evidence" value="ECO:0007669"/>
    <property type="project" value="TreeGrafter"/>
</dbReference>
<protein>
    <submittedName>
        <fullName evidence="5">N-acetylmuramoyl-L-alanine amidase</fullName>
    </submittedName>
</protein>
<organism evidence="5 6">
    <name type="scientific">Youxingia wuxianensis</name>
    <dbReference type="NCBI Taxonomy" id="2763678"/>
    <lineage>
        <taxon>Bacteria</taxon>
        <taxon>Bacillati</taxon>
        <taxon>Bacillota</taxon>
        <taxon>Clostridia</taxon>
        <taxon>Eubacteriales</taxon>
        <taxon>Oscillospiraceae</taxon>
        <taxon>Youxingia</taxon>
    </lineage>
</organism>
<keyword evidence="6" id="KW-1185">Reference proteome</keyword>
<dbReference type="RefSeq" id="WP_262393904.1">
    <property type="nucleotide sequence ID" value="NZ_JACRTD010000001.1"/>
</dbReference>
<dbReference type="Proteomes" id="UP000623678">
    <property type="component" value="Unassembled WGS sequence"/>
</dbReference>
<feature type="region of interest" description="Disordered" evidence="2">
    <location>
        <begin position="39"/>
        <end position="64"/>
    </location>
</feature>
<dbReference type="Gene3D" id="3.40.630.40">
    <property type="entry name" value="Zn-dependent exopeptidases"/>
    <property type="match status" value="1"/>
</dbReference>
<evidence type="ECO:0000256" key="2">
    <source>
        <dbReference type="SAM" id="MobiDB-lite"/>
    </source>
</evidence>
<evidence type="ECO:0000256" key="1">
    <source>
        <dbReference type="ARBA" id="ARBA00022801"/>
    </source>
</evidence>
<feature type="compositionally biased region" description="Acidic residues" evidence="2">
    <location>
        <begin position="48"/>
        <end position="64"/>
    </location>
</feature>
<feature type="region of interest" description="Disordered" evidence="2">
    <location>
        <begin position="964"/>
        <end position="993"/>
    </location>
</feature>
<sequence length="1253" mass="134193">MANQPSSKKSLAVIIAVMFLVMTLVTGVLAVISSDRAGVKQENSSSDLSEESENESGDDPADDIEELPVQEEEPPEPEEEPVFFNVPNEMRGVMLVAGRDFMTSESDSEETLASQIDTALTKAKELGMNSIIIDTKYYDDVLFTSSVLPMAPAAMDCTRYITDKAREMDLYVYASYDVSDISDSSGNHVKAASADGDTLDMIAQAIGEFVETYEPDGVLLNNYYNQADEHTYANYNQNGGGIGYYNYLRQVPQAMITTAKQAVRSRAPGTQVGLLADAVWENNLANPMGSQTETQFTALGIGNADTKLYVEQGLVDFVMVKNFGSTTEKEANFTNVAQWWADTASEAGIPVYMMHAVSKAGSGETGWYAPDELTQQVIAMEKIGLTDGSAFDSLKALSANVGSGVSTMLSYMNDKIEAEHILTQLALAKPALLEFKTKEPTVTFSGASDPTFEVTLNGEKIPTNENGYFTILEDLQPGLNTFKIAHKGRQYTYNITRDVQILKEVTPVGSINVDGGMAVSISALAYENATVSATINGQTVPLTISEESGDDTDRDSQYKLFTGTFTAPSASQSAVKLGNIVVSGTSEGTTMSLEGASVTVNKKAELGDGSVVQVIAEQAETFPVKSLNDNSSAAYYPLPKGTVDMTYGDEIIYKDGKKTYSYWKLQSGVRVYSSDITTGGSMPDNNGITGMSIKSSGAYTTVRLTTGQKIPYLVEYNGSQITFKFQYTSTVPKSQSLSNNLLFTDANWDGSNLTLKLKRSGGFLGYKAYYEDSELVFRFNNSPGGLSGARIVVDPGHGGDDPGALGFYPGQDEKDINLAVAKKLVAVLQDEGATVKMLSPGTTMADRMATARTFNPQVLVSIHCNSSVNSSATGSESYYFYSFQKALASNVSSGIAKALNTDNRGGKSGLYYMTRESQFACTLAELGFLTNEDEYTRLIRSKTQTKIANGIANAINSYLAGVGSGGGSYDEDEEEEDYEDEESEESGNDGEVTDITLDDSKITIQVDETYRLDYEIEPSNAGNQEVTWSSSNKAIATVSSSGRVTGIKEGTCKITVKTRDGGYTDSCTVTVGPGGGNAKIQDITISGSDTVEVGKVISLTAKLSPSNADPSKVSWESGDTSIATVTSSGKVKGVKEGTVKITALADDGGDAYDRITITVKASSGSSSGEGDIVLDSSEVTMDKGDTYDLFAEVSGNFSGQVVWKSKDTDVVTVKVDPTDSRYATITGVDRGWARITASSSDGKYVAYCEFTIE</sequence>
<dbReference type="SMART" id="SM00635">
    <property type="entry name" value="BID_2"/>
    <property type="match status" value="3"/>
</dbReference>
<dbReference type="PANTHER" id="PTHR30404">
    <property type="entry name" value="N-ACETYLMURAMOYL-L-ALANINE AMIDASE"/>
    <property type="match status" value="1"/>
</dbReference>
<feature type="domain" description="BIG2" evidence="3">
    <location>
        <begin position="1079"/>
        <end position="1155"/>
    </location>
</feature>
<dbReference type="Pfam" id="PF01520">
    <property type="entry name" value="Amidase_3"/>
    <property type="match status" value="1"/>
</dbReference>
<feature type="compositionally biased region" description="Acidic residues" evidence="2">
    <location>
        <begin position="969"/>
        <end position="992"/>
    </location>
</feature>
<dbReference type="Gene3D" id="2.60.40.1080">
    <property type="match status" value="3"/>
</dbReference>
<dbReference type="GO" id="GO:0009253">
    <property type="term" value="P:peptidoglycan catabolic process"/>
    <property type="evidence" value="ECO:0007669"/>
    <property type="project" value="InterPro"/>
</dbReference>
<feature type="domain" description="BIG2" evidence="3">
    <location>
        <begin position="991"/>
        <end position="1068"/>
    </location>
</feature>
<dbReference type="InterPro" id="IPR002508">
    <property type="entry name" value="MurNAc-LAA_cat"/>
</dbReference>
<dbReference type="InterPro" id="IPR013783">
    <property type="entry name" value="Ig-like_fold"/>
</dbReference>
<accession>A0A926ELG1</accession>
<gene>
    <name evidence="5" type="ORF">H8705_00425</name>
</gene>
<dbReference type="PANTHER" id="PTHR30404:SF0">
    <property type="entry name" value="N-ACETYLMURAMOYL-L-ALANINE AMIDASE AMIC"/>
    <property type="match status" value="1"/>
</dbReference>
<dbReference type="InterPro" id="IPR050695">
    <property type="entry name" value="N-acetylmuramoyl_amidase_3"/>
</dbReference>
<dbReference type="CDD" id="cd02696">
    <property type="entry name" value="MurNAc-LAA"/>
    <property type="match status" value="1"/>
</dbReference>
<feature type="domain" description="MurNAc-LAA" evidence="4">
    <location>
        <begin position="848"/>
        <end position="956"/>
    </location>
</feature>